<dbReference type="RefSeq" id="WP_052430110.1">
    <property type="nucleotide sequence ID" value="NZ_BBLT01000004.1"/>
</dbReference>
<organism evidence="3 4">
    <name type="scientific">Sporocytophaga myxococcoides</name>
    <dbReference type="NCBI Taxonomy" id="153721"/>
    <lineage>
        <taxon>Bacteria</taxon>
        <taxon>Pseudomonadati</taxon>
        <taxon>Bacteroidota</taxon>
        <taxon>Cytophagia</taxon>
        <taxon>Cytophagales</taxon>
        <taxon>Cytophagaceae</taxon>
        <taxon>Sporocytophaga</taxon>
    </lineage>
</organism>
<name>A0A098LG87_9BACT</name>
<sequence length="197" mass="22451">MILKLVRPIVLITVITFINAMGATAQNDTLSQAPVKKSKPKHNYRPGRAALLSTVLPGAGQFYNRRYWKPPIIYAGAAALAYWIRFNSLEYTRFHNAYSSRVGFRISNDPSVKQPGEFKDYSDNELKLTRDSYRRDLEFSIIISTAVYALNIVDAYVDAHLRQFDINEDISLSVHPLLYSYNYSQFAGGIKLNFTIK</sequence>
<dbReference type="Proteomes" id="UP000030185">
    <property type="component" value="Unassembled WGS sequence"/>
</dbReference>
<evidence type="ECO:0000313" key="4">
    <source>
        <dbReference type="Proteomes" id="UP000030185"/>
    </source>
</evidence>
<proteinExistence type="predicted"/>
<dbReference type="OrthoDB" id="9813910at2"/>
<protein>
    <recommendedName>
        <fullName evidence="2">DUF5683 domain-containing protein</fullName>
    </recommendedName>
</protein>
<keyword evidence="1" id="KW-0732">Signal</keyword>
<evidence type="ECO:0000313" key="3">
    <source>
        <dbReference type="EMBL" id="GAL85108.1"/>
    </source>
</evidence>
<evidence type="ECO:0000259" key="2">
    <source>
        <dbReference type="Pfam" id="PF18935"/>
    </source>
</evidence>
<dbReference type="EMBL" id="BBLT01000004">
    <property type="protein sequence ID" value="GAL85108.1"/>
    <property type="molecule type" value="Genomic_DNA"/>
</dbReference>
<keyword evidence="4" id="KW-1185">Reference proteome</keyword>
<gene>
    <name evidence="3" type="ORF">MYP_2336</name>
</gene>
<dbReference type="STRING" id="153721.MYP_2336"/>
<feature type="signal peptide" evidence="1">
    <location>
        <begin position="1"/>
        <end position="25"/>
    </location>
</feature>
<comment type="caution">
    <text evidence="3">The sequence shown here is derived from an EMBL/GenBank/DDBJ whole genome shotgun (WGS) entry which is preliminary data.</text>
</comment>
<accession>A0A098LG87</accession>
<dbReference type="Pfam" id="PF18935">
    <property type="entry name" value="DUF5683"/>
    <property type="match status" value="1"/>
</dbReference>
<feature type="domain" description="DUF5683" evidence="2">
    <location>
        <begin position="44"/>
        <end position="195"/>
    </location>
</feature>
<feature type="chain" id="PRO_5001944641" description="DUF5683 domain-containing protein" evidence="1">
    <location>
        <begin position="26"/>
        <end position="197"/>
    </location>
</feature>
<reference evidence="3 4" key="1">
    <citation type="submission" date="2014-09" db="EMBL/GenBank/DDBJ databases">
        <title>Sporocytophaga myxococcoides PG-01 genome sequencing.</title>
        <authorList>
            <person name="Liu L."/>
            <person name="Gao P.J."/>
            <person name="Chen G.J."/>
            <person name="Wang L.S."/>
        </authorList>
    </citation>
    <scope>NUCLEOTIDE SEQUENCE [LARGE SCALE GENOMIC DNA]</scope>
    <source>
        <strain evidence="3 4">PG-01</strain>
    </source>
</reference>
<dbReference type="AlphaFoldDB" id="A0A098LG87"/>
<evidence type="ECO:0000256" key="1">
    <source>
        <dbReference type="SAM" id="SignalP"/>
    </source>
</evidence>
<dbReference type="InterPro" id="IPR043738">
    <property type="entry name" value="DUF5683"/>
</dbReference>
<dbReference type="eggNOG" id="ENOG502ZCD0">
    <property type="taxonomic scope" value="Bacteria"/>
</dbReference>